<protein>
    <submittedName>
        <fullName evidence="5">P-loop containing nucleoside triphosphate hydrolase</fullName>
    </submittedName>
</protein>
<accession>A0A286U7C0</accession>
<dbReference type="PANTHER" id="PTHR45782:SF4">
    <property type="entry name" value="MITOCHONDRIAL RIBOSOME-ASSOCIATED GTPASE 1"/>
    <property type="match status" value="1"/>
</dbReference>
<organism evidence="5 6">
    <name type="scientific">Pyrrhoderma noxium</name>
    <dbReference type="NCBI Taxonomy" id="2282107"/>
    <lineage>
        <taxon>Eukaryota</taxon>
        <taxon>Fungi</taxon>
        <taxon>Dikarya</taxon>
        <taxon>Basidiomycota</taxon>
        <taxon>Agaricomycotina</taxon>
        <taxon>Agaricomycetes</taxon>
        <taxon>Hymenochaetales</taxon>
        <taxon>Hymenochaetaceae</taxon>
        <taxon>Pyrrhoderma</taxon>
    </lineage>
</organism>
<dbReference type="Gene3D" id="1.10.1580.10">
    <property type="match status" value="1"/>
</dbReference>
<dbReference type="Gene3D" id="3.40.50.300">
    <property type="entry name" value="P-loop containing nucleotide triphosphate hydrolases"/>
    <property type="match status" value="1"/>
</dbReference>
<dbReference type="InterPro" id="IPR027417">
    <property type="entry name" value="P-loop_NTPase"/>
</dbReference>
<evidence type="ECO:0000313" key="5">
    <source>
        <dbReference type="EMBL" id="PAV15470.1"/>
    </source>
</evidence>
<dbReference type="GO" id="GO:0032543">
    <property type="term" value="P:mitochondrial translation"/>
    <property type="evidence" value="ECO:0007669"/>
    <property type="project" value="TreeGrafter"/>
</dbReference>
<comment type="caution">
    <text evidence="5">The sequence shown here is derived from an EMBL/GenBank/DDBJ whole genome shotgun (WGS) entry which is preliminary data.</text>
</comment>
<proteinExistence type="predicted"/>
<feature type="domain" description="G" evidence="4">
    <location>
        <begin position="163"/>
        <end position="226"/>
    </location>
</feature>
<dbReference type="EMBL" id="NBII01000010">
    <property type="protein sequence ID" value="PAV15470.1"/>
    <property type="molecule type" value="Genomic_DNA"/>
</dbReference>
<dbReference type="InterPro" id="IPR023179">
    <property type="entry name" value="GTP-bd_ortho_bundle_sf"/>
</dbReference>
<dbReference type="GO" id="GO:0003924">
    <property type="term" value="F:GTPase activity"/>
    <property type="evidence" value="ECO:0007669"/>
    <property type="project" value="TreeGrafter"/>
</dbReference>
<evidence type="ECO:0000313" key="6">
    <source>
        <dbReference type="Proteomes" id="UP000217199"/>
    </source>
</evidence>
<keyword evidence="2" id="KW-0342">GTP-binding</keyword>
<name>A0A286U7C0_9AGAM</name>
<dbReference type="GO" id="GO:0005739">
    <property type="term" value="C:mitochondrion"/>
    <property type="evidence" value="ECO:0007669"/>
    <property type="project" value="TreeGrafter"/>
</dbReference>
<keyword evidence="6" id="KW-1185">Reference proteome</keyword>
<dbReference type="GO" id="GO:0005525">
    <property type="term" value="F:GTP binding"/>
    <property type="evidence" value="ECO:0007669"/>
    <property type="project" value="UniProtKB-KW"/>
</dbReference>
<keyword evidence="5" id="KW-0378">Hydrolase</keyword>
<dbReference type="STRING" id="2282107.A0A286U7C0"/>
<dbReference type="Pfam" id="PF01926">
    <property type="entry name" value="MMR_HSR1"/>
    <property type="match status" value="1"/>
</dbReference>
<dbReference type="OrthoDB" id="269151at2759"/>
<evidence type="ECO:0000256" key="1">
    <source>
        <dbReference type="ARBA" id="ARBA00022741"/>
    </source>
</evidence>
<feature type="region of interest" description="Disordered" evidence="3">
    <location>
        <begin position="436"/>
        <end position="478"/>
    </location>
</feature>
<keyword evidence="1" id="KW-0547">Nucleotide-binding</keyword>
<evidence type="ECO:0000259" key="4">
    <source>
        <dbReference type="Pfam" id="PF01926"/>
    </source>
</evidence>
<sequence length="478" mass="53470">MSQSMASLILPTPPSWYPGHMRQFLRNLPALLGRTDVVLELRDSRLPLTSINGTFEGVLQKWRHERQILAQKFLNQGPAYLSSSAPSLRGHSSLVCEHIVVMNKRDLVPEWGIEPFQRAIESRFPNQRTIFASWNRPKDVKNLHETIVNIARDNAHVSNELNVLVVGMPNVGKSTLLNALRNMGIPGPTPKALRTSANPGLTRALSTRLKLSQEPLVYSYDSPGVMLPFMGKGDLGAERGIKLALIAGIRAGLYPNETLAEYLLYQLNLLNPLAPAYLSILPPGSPPTDDVFLFLDLLAQRLNMLKRGGERDLGRASEWFIRWWREEGCAMSSNAPFLTQEGLESEAGETGHHVGSPLKVLDSPDAVNEVLRQREASLDVQRGAKDGVQRGGWGFDFQWELSTSDVANARKAGADMQAIVQREMERVIDEYAARVEEESKEGGDVSSTQLKKREKEIKKAKREKRIKEMLERRRSGKK</sequence>
<feature type="compositionally biased region" description="Basic and acidic residues" evidence="3">
    <location>
        <begin position="465"/>
        <end position="478"/>
    </location>
</feature>
<dbReference type="SUPFAM" id="SSF52540">
    <property type="entry name" value="P-loop containing nucleoside triphosphate hydrolases"/>
    <property type="match status" value="1"/>
</dbReference>
<dbReference type="Proteomes" id="UP000217199">
    <property type="component" value="Unassembled WGS sequence"/>
</dbReference>
<dbReference type="InParanoid" id="A0A286U7C0"/>
<evidence type="ECO:0000256" key="3">
    <source>
        <dbReference type="SAM" id="MobiDB-lite"/>
    </source>
</evidence>
<gene>
    <name evidence="5" type="ORF">PNOK_0923400</name>
</gene>
<dbReference type="FunCoup" id="A0A286U7C0">
    <property type="interactions" value="367"/>
</dbReference>
<reference evidence="5 6" key="1">
    <citation type="journal article" date="2017" name="Mol. Ecol.">
        <title>Comparative and population genomic landscape of Phellinus noxius: A hypervariable fungus causing root rot in trees.</title>
        <authorList>
            <person name="Chung C.L."/>
            <person name="Lee T.J."/>
            <person name="Akiba M."/>
            <person name="Lee H.H."/>
            <person name="Kuo T.H."/>
            <person name="Liu D."/>
            <person name="Ke H.M."/>
            <person name="Yokoi T."/>
            <person name="Roa M.B."/>
            <person name="Lu M.J."/>
            <person name="Chang Y.Y."/>
            <person name="Ann P.J."/>
            <person name="Tsai J.N."/>
            <person name="Chen C.Y."/>
            <person name="Tzean S.S."/>
            <person name="Ota Y."/>
            <person name="Hattori T."/>
            <person name="Sahashi N."/>
            <person name="Liou R.F."/>
            <person name="Kikuchi T."/>
            <person name="Tsai I.J."/>
        </authorList>
    </citation>
    <scope>NUCLEOTIDE SEQUENCE [LARGE SCALE GENOMIC DNA]</scope>
    <source>
        <strain evidence="5 6">FFPRI411160</strain>
    </source>
</reference>
<dbReference type="AlphaFoldDB" id="A0A286U7C0"/>
<evidence type="ECO:0000256" key="2">
    <source>
        <dbReference type="ARBA" id="ARBA00023134"/>
    </source>
</evidence>
<dbReference type="PANTHER" id="PTHR45782">
    <property type="entry name" value="MITOCHONDRIAL RIBOSOME-ASSOCIATED GTPASE 1"/>
    <property type="match status" value="1"/>
</dbReference>
<dbReference type="InterPro" id="IPR006073">
    <property type="entry name" value="GTP-bd"/>
</dbReference>